<feature type="transmembrane region" description="Helical" evidence="6">
    <location>
        <begin position="429"/>
        <end position="449"/>
    </location>
</feature>
<feature type="transmembrane region" description="Helical" evidence="6">
    <location>
        <begin position="484"/>
        <end position="504"/>
    </location>
</feature>
<keyword evidence="2" id="KW-1003">Cell membrane</keyword>
<evidence type="ECO:0000256" key="2">
    <source>
        <dbReference type="ARBA" id="ARBA00022475"/>
    </source>
</evidence>
<evidence type="ECO:0000256" key="1">
    <source>
        <dbReference type="ARBA" id="ARBA00004651"/>
    </source>
</evidence>
<feature type="domain" description="ABC3 transporter permease C-terminal" evidence="7">
    <location>
        <begin position="33"/>
        <end position="151"/>
    </location>
</feature>
<dbReference type="InterPro" id="IPR003838">
    <property type="entry name" value="ABC3_permease_C"/>
</dbReference>
<protein>
    <recommendedName>
        <fullName evidence="7">ABC3 transporter permease C-terminal domain-containing protein</fullName>
    </recommendedName>
</protein>
<dbReference type="PANTHER" id="PTHR30287:SF1">
    <property type="entry name" value="INNER MEMBRANE PROTEIN"/>
    <property type="match status" value="1"/>
</dbReference>
<feature type="transmembrane region" description="Helical" evidence="6">
    <location>
        <begin position="199"/>
        <end position="219"/>
    </location>
</feature>
<keyword evidence="3 6" id="KW-0812">Transmembrane</keyword>
<accession>A0A644WTG3</accession>
<dbReference type="AlphaFoldDB" id="A0A644WTG3"/>
<feature type="domain" description="ABC3 transporter permease C-terminal" evidence="7">
    <location>
        <begin position="432"/>
        <end position="550"/>
    </location>
</feature>
<gene>
    <name evidence="8" type="ORF">SDC9_53522</name>
</gene>
<evidence type="ECO:0000256" key="3">
    <source>
        <dbReference type="ARBA" id="ARBA00022692"/>
    </source>
</evidence>
<dbReference type="PANTHER" id="PTHR30287">
    <property type="entry name" value="MEMBRANE COMPONENT OF PREDICTED ABC SUPERFAMILY METABOLITE UPTAKE TRANSPORTER"/>
    <property type="match status" value="1"/>
</dbReference>
<evidence type="ECO:0000256" key="6">
    <source>
        <dbReference type="SAM" id="Phobius"/>
    </source>
</evidence>
<evidence type="ECO:0000256" key="5">
    <source>
        <dbReference type="ARBA" id="ARBA00023136"/>
    </source>
</evidence>
<dbReference type="Pfam" id="PF02687">
    <property type="entry name" value="FtsX"/>
    <property type="match status" value="2"/>
</dbReference>
<proteinExistence type="predicted"/>
<comment type="subcellular location">
    <subcellularLocation>
        <location evidence="1">Cell membrane</location>
        <topology evidence="1">Multi-pass membrane protein</topology>
    </subcellularLocation>
</comment>
<feature type="transmembrane region" description="Helical" evidence="6">
    <location>
        <begin position="75"/>
        <end position="108"/>
    </location>
</feature>
<comment type="caution">
    <text evidence="8">The sequence shown here is derived from an EMBL/GenBank/DDBJ whole genome shotgun (WGS) entry which is preliminary data.</text>
</comment>
<evidence type="ECO:0000313" key="8">
    <source>
        <dbReference type="EMBL" id="MPM07216.1"/>
    </source>
</evidence>
<evidence type="ECO:0000256" key="4">
    <source>
        <dbReference type="ARBA" id="ARBA00022989"/>
    </source>
</evidence>
<reference evidence="8" key="1">
    <citation type="submission" date="2019-08" db="EMBL/GenBank/DDBJ databases">
        <authorList>
            <person name="Kucharzyk K."/>
            <person name="Murdoch R.W."/>
            <person name="Higgins S."/>
            <person name="Loffler F."/>
        </authorList>
    </citation>
    <scope>NUCLEOTIDE SEQUENCE</scope>
</reference>
<feature type="transmembrane region" description="Helical" evidence="6">
    <location>
        <begin position="128"/>
        <end position="150"/>
    </location>
</feature>
<feature type="transmembrane region" description="Helical" evidence="6">
    <location>
        <begin position="524"/>
        <end position="546"/>
    </location>
</feature>
<evidence type="ECO:0000259" key="7">
    <source>
        <dbReference type="Pfam" id="PF02687"/>
    </source>
</evidence>
<dbReference type="InterPro" id="IPR038766">
    <property type="entry name" value="Membrane_comp_ABC_pdt"/>
</dbReference>
<keyword evidence="4 6" id="KW-1133">Transmembrane helix</keyword>
<feature type="transmembrane region" description="Helical" evidence="6">
    <location>
        <begin position="33"/>
        <end position="54"/>
    </location>
</feature>
<sequence>MDECKWYILGRDTNVGYVSFQQDAERMGNLASVFPLIFFLVAALVCLTTMTRMVEEQRIQIGGMKALGFGKGAIAFKYVGYALFSSLSGSVLGLAVGCTLLPAIIYYAWGILYTLDKLIIPFYPVVSIFSVLAAVGIVTVAALAACFSSLSSVPAQLMRPKAPPLGKRVLLERVVPMWKRLSFIHKVTVRNLFRYKKRFWMTAIGIGGCTALIVTGFGLRDSIFGLMDKQYDEIYSYTAQVGLLDDVTKDEITDITQVLDKTDGVRDWMICSQTSISAESSKRTVDCSLMTVSDRSRFEEFIHFKHRLGSDPVVLPDDGVVLTEKLASLLGVGVGDTITLAGDERVNARVADITENYIMHHIYISDAYYQTLYGKQPAGNLILATYDEDTRELCDAVASKLVPLSGVTSVSRISDTRRTYTSSMESVDYAVIVIIISAAALAFVVLYNLTNINITERRRELATLKVLGFYDREVSTYIYRENMVLTFFGICLGLIMGKYLHGWLVLTVEIDMLMFIRTAQPKSYLYAVLLTVLFSLLVNVAAYFRLKKIDMVESLKILE</sequence>
<name>A0A644WTG3_9ZZZZ</name>
<keyword evidence="5 6" id="KW-0472">Membrane</keyword>
<organism evidence="8">
    <name type="scientific">bioreactor metagenome</name>
    <dbReference type="NCBI Taxonomy" id="1076179"/>
    <lineage>
        <taxon>unclassified sequences</taxon>
        <taxon>metagenomes</taxon>
        <taxon>ecological metagenomes</taxon>
    </lineage>
</organism>
<dbReference type="EMBL" id="VSSQ01001311">
    <property type="protein sequence ID" value="MPM07216.1"/>
    <property type="molecule type" value="Genomic_DNA"/>
</dbReference>
<dbReference type="GO" id="GO:0005886">
    <property type="term" value="C:plasma membrane"/>
    <property type="evidence" value="ECO:0007669"/>
    <property type="project" value="UniProtKB-SubCell"/>
</dbReference>